<comment type="caution">
    <text evidence="6">The sequence shown here is derived from an EMBL/GenBank/DDBJ whole genome shotgun (WGS) entry which is preliminary data.</text>
</comment>
<evidence type="ECO:0000313" key="7">
    <source>
        <dbReference type="Proteomes" id="UP001596403"/>
    </source>
</evidence>
<dbReference type="PROSITE" id="PS51352">
    <property type="entry name" value="THIOREDOXIN_2"/>
    <property type="match status" value="1"/>
</dbReference>
<evidence type="ECO:0000256" key="3">
    <source>
        <dbReference type="SAM" id="MobiDB-lite"/>
    </source>
</evidence>
<keyword evidence="4" id="KW-0472">Membrane</keyword>
<organism evidence="6 7">
    <name type="scientific">Sulfitobacter profundi</name>
    <dbReference type="NCBI Taxonomy" id="2679961"/>
    <lineage>
        <taxon>Bacteria</taxon>
        <taxon>Pseudomonadati</taxon>
        <taxon>Pseudomonadota</taxon>
        <taxon>Alphaproteobacteria</taxon>
        <taxon>Rhodobacterales</taxon>
        <taxon>Roseobacteraceae</taxon>
        <taxon>Sulfitobacter</taxon>
    </lineage>
</organism>
<dbReference type="PANTHER" id="PTHR12151:SF25">
    <property type="entry name" value="LINALOOL DEHYDRATASE_ISOMERASE DOMAIN-CONTAINING PROTEIN"/>
    <property type="match status" value="1"/>
</dbReference>
<evidence type="ECO:0000256" key="1">
    <source>
        <dbReference type="ARBA" id="ARBA00010996"/>
    </source>
</evidence>
<evidence type="ECO:0000313" key="6">
    <source>
        <dbReference type="EMBL" id="MFC6643460.1"/>
    </source>
</evidence>
<dbReference type="RefSeq" id="WP_386284389.1">
    <property type="nucleotide sequence ID" value="NZ_JBHSWA010000003.1"/>
</dbReference>
<dbReference type="PANTHER" id="PTHR12151">
    <property type="entry name" value="ELECTRON TRANSPORT PROTIN SCO1/SENC FAMILY MEMBER"/>
    <property type="match status" value="1"/>
</dbReference>
<accession>A0ABW1Z564</accession>
<dbReference type="Gene3D" id="3.40.30.10">
    <property type="entry name" value="Glutaredoxin"/>
    <property type="match status" value="1"/>
</dbReference>
<dbReference type="EMBL" id="JBHSWA010000003">
    <property type="protein sequence ID" value="MFC6643460.1"/>
    <property type="molecule type" value="Genomic_DNA"/>
</dbReference>
<keyword evidence="2" id="KW-0186">Copper</keyword>
<reference evidence="7" key="1">
    <citation type="journal article" date="2019" name="Int. J. Syst. Evol. Microbiol.">
        <title>The Global Catalogue of Microorganisms (GCM) 10K type strain sequencing project: providing services to taxonomists for standard genome sequencing and annotation.</title>
        <authorList>
            <consortium name="The Broad Institute Genomics Platform"/>
            <consortium name="The Broad Institute Genome Sequencing Center for Infectious Disease"/>
            <person name="Wu L."/>
            <person name="Ma J."/>
        </authorList>
    </citation>
    <scope>NUCLEOTIDE SEQUENCE [LARGE SCALE GENOMIC DNA]</scope>
    <source>
        <strain evidence="7">NBRC 111368</strain>
    </source>
</reference>
<keyword evidence="7" id="KW-1185">Reference proteome</keyword>
<evidence type="ECO:0000259" key="5">
    <source>
        <dbReference type="PROSITE" id="PS51352"/>
    </source>
</evidence>
<dbReference type="Proteomes" id="UP001596403">
    <property type="component" value="Unassembled WGS sequence"/>
</dbReference>
<sequence>MIKKADALGSSVQATGGPPIERQTMTKITPTHRRLRIALWAAAIAAAVAAAGFAVMRPDQIPSHQAVYRGDADIRSEFTLINHEGQTVTQDNYKGRWQLVFFGFTHCPDICPTTLAYMGSVLDLLGTDADQVTPLFVTVDPERDTPESLKDYVANFHPQLVGLTRNKAQVAATADAFKVYHEKLSDEDAADGYAMAHAGHIYLMAPDGRFDAVFLESAQPAEEMAEQISMRIAKEKRNQ</sequence>
<dbReference type="SUPFAM" id="SSF52833">
    <property type="entry name" value="Thioredoxin-like"/>
    <property type="match status" value="1"/>
</dbReference>
<proteinExistence type="inferred from homology"/>
<protein>
    <submittedName>
        <fullName evidence="6">SCO family protein</fullName>
    </submittedName>
</protein>
<feature type="transmembrane region" description="Helical" evidence="4">
    <location>
        <begin position="37"/>
        <end position="56"/>
    </location>
</feature>
<keyword evidence="4" id="KW-0812">Transmembrane</keyword>
<dbReference type="Pfam" id="PF02630">
    <property type="entry name" value="SCO1-SenC"/>
    <property type="match status" value="1"/>
</dbReference>
<feature type="region of interest" description="Disordered" evidence="3">
    <location>
        <begin position="1"/>
        <end position="27"/>
    </location>
</feature>
<name>A0ABW1Z564_9RHOB</name>
<dbReference type="InterPro" id="IPR036249">
    <property type="entry name" value="Thioredoxin-like_sf"/>
</dbReference>
<dbReference type="InterPro" id="IPR013766">
    <property type="entry name" value="Thioredoxin_domain"/>
</dbReference>
<dbReference type="CDD" id="cd02968">
    <property type="entry name" value="SCO"/>
    <property type="match status" value="1"/>
</dbReference>
<comment type="similarity">
    <text evidence="1">Belongs to the SCO1/2 family.</text>
</comment>
<keyword evidence="4" id="KW-1133">Transmembrane helix</keyword>
<feature type="domain" description="Thioredoxin" evidence="5">
    <location>
        <begin position="69"/>
        <end position="233"/>
    </location>
</feature>
<gene>
    <name evidence="6" type="ORF">ACFQAU_18840</name>
</gene>
<dbReference type="InterPro" id="IPR003782">
    <property type="entry name" value="SCO1/SenC"/>
</dbReference>
<evidence type="ECO:0000256" key="4">
    <source>
        <dbReference type="SAM" id="Phobius"/>
    </source>
</evidence>
<evidence type="ECO:0000256" key="2">
    <source>
        <dbReference type="ARBA" id="ARBA00023008"/>
    </source>
</evidence>